<dbReference type="EMBL" id="BGZK01001058">
    <property type="protein sequence ID" value="GBP69985.1"/>
    <property type="molecule type" value="Genomic_DNA"/>
</dbReference>
<evidence type="ECO:0000256" key="4">
    <source>
        <dbReference type="SAM" id="MobiDB-lite"/>
    </source>
</evidence>
<evidence type="ECO:0000256" key="2">
    <source>
        <dbReference type="ARBA" id="ARBA00016648"/>
    </source>
</evidence>
<evidence type="ECO:0000313" key="6">
    <source>
        <dbReference type="EMBL" id="GBP69985.1"/>
    </source>
</evidence>
<reference evidence="6 7" key="1">
    <citation type="journal article" date="2019" name="Commun. Biol.">
        <title>The bagworm genome reveals a unique fibroin gene that provides high tensile strength.</title>
        <authorList>
            <person name="Kono N."/>
            <person name="Nakamura H."/>
            <person name="Ohtoshi R."/>
            <person name="Tomita M."/>
            <person name="Numata K."/>
            <person name="Arakawa K."/>
        </authorList>
    </citation>
    <scope>NUCLEOTIDE SEQUENCE [LARGE SCALE GENOMIC DNA]</scope>
</reference>
<evidence type="ECO:0000256" key="1">
    <source>
        <dbReference type="ARBA" id="ARBA00005305"/>
    </source>
</evidence>
<dbReference type="STRING" id="151549.A0A4C1Y6C8"/>
<organism evidence="6 7">
    <name type="scientific">Eumeta variegata</name>
    <name type="common">Bagworm moth</name>
    <name type="synonym">Eumeta japonica</name>
    <dbReference type="NCBI Taxonomy" id="151549"/>
    <lineage>
        <taxon>Eukaryota</taxon>
        <taxon>Metazoa</taxon>
        <taxon>Ecdysozoa</taxon>
        <taxon>Arthropoda</taxon>
        <taxon>Hexapoda</taxon>
        <taxon>Insecta</taxon>
        <taxon>Pterygota</taxon>
        <taxon>Neoptera</taxon>
        <taxon>Endopterygota</taxon>
        <taxon>Lepidoptera</taxon>
        <taxon>Glossata</taxon>
        <taxon>Ditrysia</taxon>
        <taxon>Tineoidea</taxon>
        <taxon>Psychidae</taxon>
        <taxon>Oiketicinae</taxon>
        <taxon>Eumeta</taxon>
    </lineage>
</organism>
<dbReference type="AlphaFoldDB" id="A0A4C1Y6C8"/>
<comment type="caution">
    <text evidence="6">The sequence shown here is derived from an EMBL/GenBank/DDBJ whole genome shotgun (WGS) entry which is preliminary data.</text>
</comment>
<proteinExistence type="inferred from homology"/>
<protein>
    <recommendedName>
        <fullName evidence="2">Coiled-coil domain-containing protein 43</fullName>
    </recommendedName>
</protein>
<feature type="region of interest" description="Disordered" evidence="4">
    <location>
        <begin position="123"/>
        <end position="147"/>
    </location>
</feature>
<keyword evidence="3" id="KW-0175">Coiled coil</keyword>
<sequence>MAASVGEFEPWLNDKLKSLNTDEGVFGSYISGILDGEDSIDDKKDALEGILSEFVESDIAAHVTEILEKWSACQPKEQVPKHATDVDVQLAKLMESQSLATTARREYTDEEKKIREAILSQYSQLSDNEEEQEHEGVSDNPTDLVKNTNAADVAAAARERREQARLEAQRKKEKDKEDRIDKLLKPRGRSLTAREWVEAWRSTADACVQPRLMGLGASETATSVTMVSLAKLFQKEGDNENLERDVGEAEAAQRREKRKEEDSERREEEVAE</sequence>
<dbReference type="Pfam" id="PF26091">
    <property type="entry name" value="PWI_CCDC43"/>
    <property type="match status" value="1"/>
</dbReference>
<dbReference type="OrthoDB" id="2187466at2759"/>
<feature type="domain" description="CCDC43 PWI-like" evidence="5">
    <location>
        <begin position="3"/>
        <end position="76"/>
    </location>
</feature>
<comment type="similarity">
    <text evidence="1">Belongs to the CCDC43 family.</text>
</comment>
<accession>A0A4C1Y6C8</accession>
<evidence type="ECO:0000313" key="7">
    <source>
        <dbReference type="Proteomes" id="UP000299102"/>
    </source>
</evidence>
<keyword evidence="7" id="KW-1185">Reference proteome</keyword>
<dbReference type="Proteomes" id="UP000299102">
    <property type="component" value="Unassembled WGS sequence"/>
</dbReference>
<dbReference type="PANTHER" id="PTHR31684">
    <property type="entry name" value="COILED-COIL DOMAIN-CONTAINING PROTEIN 43"/>
    <property type="match status" value="1"/>
</dbReference>
<evidence type="ECO:0000256" key="3">
    <source>
        <dbReference type="ARBA" id="ARBA00023054"/>
    </source>
</evidence>
<name>A0A4C1Y6C8_EUMVA</name>
<dbReference type="InterPro" id="IPR058771">
    <property type="entry name" value="PWI_CCDC43"/>
</dbReference>
<dbReference type="PANTHER" id="PTHR31684:SF2">
    <property type="entry name" value="COILED-COIL DOMAIN-CONTAINING PROTEIN 43"/>
    <property type="match status" value="1"/>
</dbReference>
<gene>
    <name evidence="6" type="primary">ccdc43</name>
    <name evidence="6" type="ORF">EVAR_50754_1</name>
</gene>
<feature type="region of interest" description="Disordered" evidence="4">
    <location>
        <begin position="235"/>
        <end position="272"/>
    </location>
</feature>
<evidence type="ECO:0000259" key="5">
    <source>
        <dbReference type="Pfam" id="PF26091"/>
    </source>
</evidence>
<dbReference type="InterPro" id="IPR037666">
    <property type="entry name" value="CCDC43"/>
</dbReference>